<feature type="repeat" description="WD" evidence="4">
    <location>
        <begin position="174"/>
        <end position="213"/>
    </location>
</feature>
<dbReference type="EMBL" id="CAUYUJ010006347">
    <property type="protein sequence ID" value="CAK0817072.1"/>
    <property type="molecule type" value="Genomic_DNA"/>
</dbReference>
<comment type="caution">
    <text evidence="6">The sequence shown here is derived from an EMBL/GenBank/DDBJ whole genome shotgun (WGS) entry which is preliminary data.</text>
</comment>
<accession>A0ABN9RDK9</accession>
<evidence type="ECO:0000256" key="1">
    <source>
        <dbReference type="ARBA" id="ARBA00022490"/>
    </source>
</evidence>
<keyword evidence="3" id="KW-0677">Repeat</keyword>
<dbReference type="InterPro" id="IPR036322">
    <property type="entry name" value="WD40_repeat_dom_sf"/>
</dbReference>
<evidence type="ECO:0000256" key="5">
    <source>
        <dbReference type="SAM" id="MobiDB-lite"/>
    </source>
</evidence>
<proteinExistence type="predicted"/>
<evidence type="ECO:0000313" key="6">
    <source>
        <dbReference type="EMBL" id="CAK0817072.1"/>
    </source>
</evidence>
<feature type="region of interest" description="Disordered" evidence="5">
    <location>
        <begin position="239"/>
        <end position="263"/>
    </location>
</feature>
<protein>
    <recommendedName>
        <fullName evidence="8">Pre-mRNA-processing factor 19</fullName>
    </recommendedName>
</protein>
<dbReference type="Gene3D" id="2.130.10.10">
    <property type="entry name" value="YVTN repeat-like/Quinoprotein amine dehydrogenase"/>
    <property type="match status" value="1"/>
</dbReference>
<dbReference type="PROSITE" id="PS50082">
    <property type="entry name" value="WD_REPEATS_2"/>
    <property type="match status" value="1"/>
</dbReference>
<dbReference type="InterPro" id="IPR015943">
    <property type="entry name" value="WD40/YVTN_repeat-like_dom_sf"/>
</dbReference>
<dbReference type="Proteomes" id="UP001189429">
    <property type="component" value="Unassembled WGS sequence"/>
</dbReference>
<dbReference type="PANTHER" id="PTHR19849:SF0">
    <property type="entry name" value="PHOSPHOLIPASE A-2-ACTIVATING PROTEIN"/>
    <property type="match status" value="1"/>
</dbReference>
<feature type="compositionally biased region" description="Basic residues" evidence="5">
    <location>
        <begin position="246"/>
        <end position="255"/>
    </location>
</feature>
<name>A0ABN9RDK9_9DINO</name>
<keyword evidence="2 4" id="KW-0853">WD repeat</keyword>
<dbReference type="SUPFAM" id="SSF50978">
    <property type="entry name" value="WD40 repeat-like"/>
    <property type="match status" value="1"/>
</dbReference>
<evidence type="ECO:0000256" key="2">
    <source>
        <dbReference type="ARBA" id="ARBA00022574"/>
    </source>
</evidence>
<evidence type="ECO:0000256" key="3">
    <source>
        <dbReference type="ARBA" id="ARBA00022737"/>
    </source>
</evidence>
<keyword evidence="1" id="KW-0963">Cytoplasm</keyword>
<evidence type="ECO:0000256" key="4">
    <source>
        <dbReference type="PROSITE-ProRule" id="PRU00221"/>
    </source>
</evidence>
<evidence type="ECO:0000313" key="7">
    <source>
        <dbReference type="Proteomes" id="UP001189429"/>
    </source>
</evidence>
<reference evidence="6" key="1">
    <citation type="submission" date="2023-10" db="EMBL/GenBank/DDBJ databases">
        <authorList>
            <person name="Chen Y."/>
            <person name="Shah S."/>
            <person name="Dougan E. K."/>
            <person name="Thang M."/>
            <person name="Chan C."/>
        </authorList>
    </citation>
    <scope>NUCLEOTIDE SEQUENCE [LARGE SCALE GENOMIC DNA]</scope>
</reference>
<sequence>MEETPSAPQAKQQLRQLGKSELASKLGKLSKIRHTIRHPTVGLVIHIAQAFVEEKEVGDKLKSKGKKIVDAQVEAGVSPSGVVAKCDVAAPLEYNAEQIEAAVVEPPPNLMDVLLEKSREVVVLKRHLELAQAAYLEGAGAVVAAGLDVQVCCAAVGRSMELIDTFTGRKLASMDGHAGPVMCVAELDGDIVSGSIDKTIRRWNSRTGEAVTTLEGHAGPVWCLLRACDSLFSCSDDRRHDPPVGQRHRRARAHPRGALGPRQVLIGRRHGDLQRLR</sequence>
<dbReference type="Pfam" id="PF00400">
    <property type="entry name" value="WD40"/>
    <property type="match status" value="2"/>
</dbReference>
<keyword evidence="7" id="KW-1185">Reference proteome</keyword>
<dbReference type="InterPro" id="IPR001680">
    <property type="entry name" value="WD40_rpt"/>
</dbReference>
<gene>
    <name evidence="6" type="ORF">PCOR1329_LOCUS19792</name>
</gene>
<dbReference type="PANTHER" id="PTHR19849">
    <property type="entry name" value="PHOSPHOLIPASE A-2-ACTIVATING PROTEIN"/>
    <property type="match status" value="1"/>
</dbReference>
<organism evidence="6 7">
    <name type="scientific">Prorocentrum cordatum</name>
    <dbReference type="NCBI Taxonomy" id="2364126"/>
    <lineage>
        <taxon>Eukaryota</taxon>
        <taxon>Sar</taxon>
        <taxon>Alveolata</taxon>
        <taxon>Dinophyceae</taxon>
        <taxon>Prorocentrales</taxon>
        <taxon>Prorocentraceae</taxon>
        <taxon>Prorocentrum</taxon>
    </lineage>
</organism>
<dbReference type="SMART" id="SM00320">
    <property type="entry name" value="WD40"/>
    <property type="match status" value="2"/>
</dbReference>
<evidence type="ECO:0008006" key="8">
    <source>
        <dbReference type="Google" id="ProtNLM"/>
    </source>
</evidence>